<protein>
    <submittedName>
        <fullName evidence="2">Uncharacterized protein</fullName>
    </submittedName>
</protein>
<name>G0USD5_TRYCI</name>
<dbReference type="AlphaFoldDB" id="G0USD5"/>
<feature type="region of interest" description="Disordered" evidence="1">
    <location>
        <begin position="259"/>
        <end position="295"/>
    </location>
</feature>
<sequence>MALLFPQEWDTEELVWFATNHLDFITEDIGLLREACESIVVDIRSICNFVWEHPLSPLTNAAIQPTVLDASTFPIHYCHSVLPDLTSSSPSPVSAASVGLPRSGASFRPSRMFVSSVVRRLETGKSTLKALDRKYGYALSVPARNAEKRAGAMRDDRTAGKVDLHNELLPTEIEKDTLLSGTVHFEGGPDKAAPPIHCVKRPFSLFMQVLDALLNWGSSTTSVLDGKHTVPLSGNYVVHESPEDGDDFLMADRSPALSVESPSQQSEACGTSSRKELSNTFRPTGAGLTSTDGNGPIPASRRLVRALRVTVYEIHDVRSVFMRHQSQLSLFYDHEYTFYDPRVKRRLLLSSYYRPLERAIDELGAEIEQLERLEVSLARGRSNEVIIVFRPSIHDFRYMRDSLFLYWGACLTEDDITTYQYFSTLYHNCVTEAGVLFEMLKQLRRPQVDMAAASQIPAYTMEERGALRTGFEGYCRLRERVLELGDSLKNDIENKNRTHRFQIPDSFDFSCNIIGRENGVGRIARKVLSKVFSFSEMLLCSAEAYNQTVLNETRCGSFVLSDTSPQYEPKLKLLHHMRKLIAAVEIQGTILEKDYPGVFYRDTKALWKERAASVVRHLETVSIVFSKPS</sequence>
<evidence type="ECO:0000256" key="1">
    <source>
        <dbReference type="SAM" id="MobiDB-lite"/>
    </source>
</evidence>
<gene>
    <name evidence="2" type="ORF">TCIL3000_8_5200</name>
</gene>
<accession>G0USD5</accession>
<dbReference type="EMBL" id="HE575321">
    <property type="protein sequence ID" value="CCC92298.1"/>
    <property type="molecule type" value="Genomic_DNA"/>
</dbReference>
<organism evidence="2">
    <name type="scientific">Trypanosoma congolense (strain IL3000)</name>
    <dbReference type="NCBI Taxonomy" id="1068625"/>
    <lineage>
        <taxon>Eukaryota</taxon>
        <taxon>Discoba</taxon>
        <taxon>Euglenozoa</taxon>
        <taxon>Kinetoplastea</taxon>
        <taxon>Metakinetoplastina</taxon>
        <taxon>Trypanosomatida</taxon>
        <taxon>Trypanosomatidae</taxon>
        <taxon>Trypanosoma</taxon>
        <taxon>Nannomonas</taxon>
    </lineage>
</organism>
<feature type="compositionally biased region" description="Polar residues" evidence="1">
    <location>
        <begin position="260"/>
        <end position="293"/>
    </location>
</feature>
<dbReference type="VEuPathDB" id="TriTrypDB:TcIL3000_8_5200"/>
<reference evidence="2" key="1">
    <citation type="journal article" date="2012" name="Proc. Natl. Acad. Sci. U.S.A.">
        <title>Antigenic diversity is generated by distinct evolutionary mechanisms in African trypanosome species.</title>
        <authorList>
            <person name="Jackson A.P."/>
            <person name="Berry A."/>
            <person name="Aslett M."/>
            <person name="Allison H.C."/>
            <person name="Burton P."/>
            <person name="Vavrova-Anderson J."/>
            <person name="Brown R."/>
            <person name="Browne H."/>
            <person name="Corton N."/>
            <person name="Hauser H."/>
            <person name="Gamble J."/>
            <person name="Gilderthorp R."/>
            <person name="Marcello L."/>
            <person name="McQuillan J."/>
            <person name="Otto T.D."/>
            <person name="Quail M.A."/>
            <person name="Sanders M.J."/>
            <person name="van Tonder A."/>
            <person name="Ginger M.L."/>
            <person name="Field M.C."/>
            <person name="Barry J.D."/>
            <person name="Hertz-Fowler C."/>
            <person name="Berriman M."/>
        </authorList>
    </citation>
    <scope>NUCLEOTIDE SEQUENCE</scope>
    <source>
        <strain evidence="2">IL3000</strain>
    </source>
</reference>
<evidence type="ECO:0000313" key="2">
    <source>
        <dbReference type="EMBL" id="CCC92298.1"/>
    </source>
</evidence>
<proteinExistence type="predicted"/>